<organism evidence="9 10">
    <name type="scientific">Corynebacterium xerosis</name>
    <dbReference type="NCBI Taxonomy" id="1725"/>
    <lineage>
        <taxon>Bacteria</taxon>
        <taxon>Bacillati</taxon>
        <taxon>Actinomycetota</taxon>
        <taxon>Actinomycetes</taxon>
        <taxon>Mycobacteriales</taxon>
        <taxon>Corynebacteriaceae</taxon>
        <taxon>Corynebacterium</taxon>
    </lineage>
</organism>
<evidence type="ECO:0000256" key="5">
    <source>
        <dbReference type="ARBA" id="ARBA00023239"/>
    </source>
</evidence>
<dbReference type="InterPro" id="IPR029045">
    <property type="entry name" value="ClpP/crotonase-like_dom_sf"/>
</dbReference>
<evidence type="ECO:0000256" key="3">
    <source>
        <dbReference type="ARBA" id="ARBA00022832"/>
    </source>
</evidence>
<comment type="caution">
    <text evidence="9">The sequence shown here is derived from an EMBL/GenBank/DDBJ whole genome shotgun (WGS) entry which is preliminary data.</text>
</comment>
<dbReference type="InterPro" id="IPR018376">
    <property type="entry name" value="Enoyl-CoA_hyd/isom_CS"/>
</dbReference>
<evidence type="ECO:0000256" key="4">
    <source>
        <dbReference type="ARBA" id="ARBA00023098"/>
    </source>
</evidence>
<keyword evidence="4" id="KW-0443">Lipid metabolism</keyword>
<dbReference type="STRING" id="1725.WU86_03365"/>
<dbReference type="NCBIfam" id="NF005891">
    <property type="entry name" value="PRK07854.1"/>
    <property type="match status" value="1"/>
</dbReference>
<dbReference type="Gene3D" id="3.90.226.10">
    <property type="entry name" value="2-enoyl-CoA Hydratase, Chain A, domain 1"/>
    <property type="match status" value="1"/>
</dbReference>
<evidence type="ECO:0000256" key="6">
    <source>
        <dbReference type="ARBA" id="ARBA00023709"/>
    </source>
</evidence>
<dbReference type="PROSITE" id="PS00166">
    <property type="entry name" value="ENOYL_COA_HYDRATASE"/>
    <property type="match status" value="1"/>
</dbReference>
<evidence type="ECO:0000313" key="10">
    <source>
        <dbReference type="Proteomes" id="UP000235363"/>
    </source>
</evidence>
<gene>
    <name evidence="9" type="ORF">CJ204_01115</name>
</gene>
<proteinExistence type="inferred from homology"/>
<dbReference type="PANTHER" id="PTHR11941:SF169">
    <property type="entry name" value="(7AS)-7A-METHYL-1,5-DIOXO-2,3,5,6,7,7A-HEXAHYDRO-1H-INDENE-CARBOXYL-COA HYDROLASE"/>
    <property type="match status" value="1"/>
</dbReference>
<accession>A0A2N6T2A6</accession>
<dbReference type="EMBL" id="PNHF01000001">
    <property type="protein sequence ID" value="PMC63451.1"/>
    <property type="molecule type" value="Genomic_DNA"/>
</dbReference>
<dbReference type="InterPro" id="IPR001753">
    <property type="entry name" value="Enoyl-CoA_hydra/iso"/>
</dbReference>
<comment type="catalytic activity">
    <reaction evidence="6">
        <text>a (3S)-3-hydroxyacyl-CoA = a (2E)-enoyl-CoA + H2O</text>
        <dbReference type="Rhea" id="RHEA:16105"/>
        <dbReference type="ChEBI" id="CHEBI:15377"/>
        <dbReference type="ChEBI" id="CHEBI:57318"/>
        <dbReference type="ChEBI" id="CHEBI:58856"/>
        <dbReference type="EC" id="4.2.1.17"/>
    </reaction>
</comment>
<name>A0A2N6T2A6_9CORY</name>
<evidence type="ECO:0000313" key="9">
    <source>
        <dbReference type="EMBL" id="PMC63451.1"/>
    </source>
</evidence>
<comment type="function">
    <text evidence="1">Could possibly oxidize fatty acids using specific components.</text>
</comment>
<dbReference type="SUPFAM" id="SSF52096">
    <property type="entry name" value="ClpP/crotonase"/>
    <property type="match status" value="1"/>
</dbReference>
<comment type="similarity">
    <text evidence="2 8">Belongs to the enoyl-CoA hydratase/isomerase family.</text>
</comment>
<keyword evidence="3" id="KW-0276">Fatty acid metabolism</keyword>
<evidence type="ECO:0000256" key="8">
    <source>
        <dbReference type="RuleBase" id="RU003707"/>
    </source>
</evidence>
<evidence type="ECO:0000256" key="2">
    <source>
        <dbReference type="ARBA" id="ARBA00005254"/>
    </source>
</evidence>
<reference evidence="9 10" key="1">
    <citation type="submission" date="2017-09" db="EMBL/GenBank/DDBJ databases">
        <title>Bacterial strain isolated from the female urinary microbiota.</title>
        <authorList>
            <person name="Thomas-White K."/>
            <person name="Kumar N."/>
            <person name="Forster S."/>
            <person name="Putonti C."/>
            <person name="Lawley T."/>
            <person name="Wolfe A.J."/>
        </authorList>
    </citation>
    <scope>NUCLEOTIDE SEQUENCE [LARGE SCALE GENOMIC DNA]</scope>
    <source>
        <strain evidence="9 10">UMB0908</strain>
    </source>
</reference>
<comment type="catalytic activity">
    <reaction evidence="7">
        <text>a 4-saturated-(3S)-3-hydroxyacyl-CoA = a (3E)-enoyl-CoA + H2O</text>
        <dbReference type="Rhea" id="RHEA:20724"/>
        <dbReference type="ChEBI" id="CHEBI:15377"/>
        <dbReference type="ChEBI" id="CHEBI:58521"/>
        <dbReference type="ChEBI" id="CHEBI:137480"/>
        <dbReference type="EC" id="4.2.1.17"/>
    </reaction>
</comment>
<protein>
    <submittedName>
        <fullName evidence="9">Enoyl-CoA hydratase</fullName>
    </submittedName>
</protein>
<dbReference type="Proteomes" id="UP000235363">
    <property type="component" value="Unassembled WGS sequence"/>
</dbReference>
<dbReference type="GO" id="GO:0006635">
    <property type="term" value="P:fatty acid beta-oxidation"/>
    <property type="evidence" value="ECO:0007669"/>
    <property type="project" value="TreeGrafter"/>
</dbReference>
<dbReference type="PANTHER" id="PTHR11941">
    <property type="entry name" value="ENOYL-COA HYDRATASE-RELATED"/>
    <property type="match status" value="1"/>
</dbReference>
<keyword evidence="5" id="KW-0456">Lyase</keyword>
<dbReference type="Pfam" id="PF00378">
    <property type="entry name" value="ECH_1"/>
    <property type="match status" value="1"/>
</dbReference>
<sequence>MSERWSVRAGRFGTMPETSEIRVEHDGPITTITIDRDHKRNSLNAGVCSDIADAVDAAPGREECRVIVIRGEGRAFCAGADLGGQHSDGNFHEQLARMLHSLQECPRIIIADVQGAAVGAGMQLSMAADLRVVGERGWFMIPPVKLGIAVDAWTIRRTRVLVGGARARTILLAAEQVDQSEAKSCGLASYVGDSNVTREVAERIASFAPMSLEYHKMVLNDDETNLPPKPEQRELYERVWASEDAAEAGRARAEKRDPVFRGK</sequence>
<evidence type="ECO:0000256" key="1">
    <source>
        <dbReference type="ARBA" id="ARBA00002994"/>
    </source>
</evidence>
<dbReference type="CDD" id="cd06558">
    <property type="entry name" value="crotonase-like"/>
    <property type="match status" value="1"/>
</dbReference>
<evidence type="ECO:0000256" key="7">
    <source>
        <dbReference type="ARBA" id="ARBA00023717"/>
    </source>
</evidence>
<dbReference type="GO" id="GO:0004300">
    <property type="term" value="F:enoyl-CoA hydratase activity"/>
    <property type="evidence" value="ECO:0007669"/>
    <property type="project" value="UniProtKB-EC"/>
</dbReference>
<dbReference type="AlphaFoldDB" id="A0A2N6T2A6"/>